<dbReference type="HOGENOM" id="CLU_2360221_0_0_1"/>
<keyword evidence="3" id="KW-1185">Reference proteome</keyword>
<dbReference type="AlphaFoldDB" id="A0A086J4Z1"/>
<name>A0A086J4Z1_NEMA1</name>
<evidence type="ECO:0000313" key="2">
    <source>
        <dbReference type="EMBL" id="KFG27209.1"/>
    </source>
</evidence>
<reference evidence="2 3" key="1">
    <citation type="journal article" date="2014" name="Genome Announc.">
        <title>Genome Sequence of the Microsporidian Species Nematocida sp1 Strain ERTm6 (ATCC PRA-372).</title>
        <authorList>
            <person name="Bakowski M.A."/>
            <person name="Priest M."/>
            <person name="Young S."/>
            <person name="Cuomo C.A."/>
            <person name="Troemel E.R."/>
        </authorList>
    </citation>
    <scope>NUCLEOTIDE SEQUENCE [LARGE SCALE GENOMIC DNA]</scope>
    <source>
        <strain evidence="2 3">ERTm6</strain>
    </source>
</reference>
<comment type="caution">
    <text evidence="2">The sequence shown here is derived from an EMBL/GenBank/DDBJ whole genome shotgun (WGS) entry which is preliminary data.</text>
</comment>
<sequence length="94" mass="10462">MKKTNGFSLSELLEKGHAEYLGLFLIFAGGGWMLLAVLDACEVGPFKHILFNAVAAIIVCTLLAIYLFIGIKSVRVMRMIGNHYKETTKQQKKT</sequence>
<dbReference type="GeneID" id="77675259"/>
<dbReference type="Proteomes" id="UP000054524">
    <property type="component" value="Unassembled WGS sequence"/>
</dbReference>
<accession>A0A086J4Z1</accession>
<organism evidence="2 3">
    <name type="scientific">Nematocida ausubeli (strain ATCC PRA-371 / ERTm2)</name>
    <name type="common">Nematode killer fungus</name>
    <dbReference type="NCBI Taxonomy" id="1913371"/>
    <lineage>
        <taxon>Eukaryota</taxon>
        <taxon>Fungi</taxon>
        <taxon>Fungi incertae sedis</taxon>
        <taxon>Microsporidia</taxon>
        <taxon>Nematocida</taxon>
    </lineage>
</organism>
<feature type="transmembrane region" description="Helical" evidence="1">
    <location>
        <begin position="20"/>
        <end position="37"/>
    </location>
</feature>
<keyword evidence="1" id="KW-0472">Membrane</keyword>
<keyword evidence="1" id="KW-0812">Transmembrane</keyword>
<dbReference type="EMBL" id="AKIJ01000001">
    <property type="protein sequence ID" value="KFG27209.1"/>
    <property type="molecule type" value="Genomic_DNA"/>
</dbReference>
<proteinExistence type="predicted"/>
<protein>
    <submittedName>
        <fullName evidence="2">Uncharacterized protein</fullName>
    </submittedName>
</protein>
<gene>
    <name evidence="2" type="ORF">NESG_00286</name>
</gene>
<dbReference type="RefSeq" id="XP_052905764.1">
    <property type="nucleotide sequence ID" value="XM_053047939.1"/>
</dbReference>
<evidence type="ECO:0000256" key="1">
    <source>
        <dbReference type="SAM" id="Phobius"/>
    </source>
</evidence>
<feature type="transmembrane region" description="Helical" evidence="1">
    <location>
        <begin position="49"/>
        <end position="69"/>
    </location>
</feature>
<evidence type="ECO:0000313" key="3">
    <source>
        <dbReference type="Proteomes" id="UP000054524"/>
    </source>
</evidence>
<keyword evidence="1" id="KW-1133">Transmembrane helix</keyword>